<dbReference type="RefSeq" id="WP_010741093.1">
    <property type="nucleotide sequence ID" value="NZ_KB946250.1"/>
</dbReference>
<evidence type="ECO:0000259" key="9">
    <source>
        <dbReference type="SMART" id="SM00977"/>
    </source>
</evidence>
<evidence type="ECO:0000256" key="3">
    <source>
        <dbReference type="ARBA" id="ARBA00022598"/>
    </source>
</evidence>
<dbReference type="InterPro" id="IPR012795">
    <property type="entry name" value="tRNA_Ile_lys_synt_N"/>
</dbReference>
<dbReference type="InterPro" id="IPR012094">
    <property type="entry name" value="tRNA_Ile_lys_synt"/>
</dbReference>
<dbReference type="GO" id="GO:0032267">
    <property type="term" value="F:tRNA(Ile)-lysidine synthase activity"/>
    <property type="evidence" value="ECO:0007669"/>
    <property type="project" value="UniProtKB-EC"/>
</dbReference>
<gene>
    <name evidence="8" type="primary">tilS</name>
    <name evidence="11" type="ORF">I585_04528</name>
    <name evidence="10" type="ORF">UAI_02276</name>
</gene>
<comment type="function">
    <text evidence="8">Ligates lysine onto the cytidine present at position 34 of the AUA codon-specific tRNA(Ile) that contains the anticodon CAU, in an ATP-dependent manner. Cytidine is converted to lysidine, thus changing the amino acid specificity of the tRNA from methionine to isoleucine.</text>
</comment>
<evidence type="ECO:0000256" key="6">
    <source>
        <dbReference type="ARBA" id="ARBA00022840"/>
    </source>
</evidence>
<dbReference type="PANTHER" id="PTHR43033">
    <property type="entry name" value="TRNA(ILE)-LYSIDINE SYNTHASE-RELATED"/>
    <property type="match status" value="1"/>
</dbReference>
<dbReference type="GO" id="GO:0005524">
    <property type="term" value="F:ATP binding"/>
    <property type="evidence" value="ECO:0007669"/>
    <property type="project" value="UniProtKB-KW"/>
</dbReference>
<dbReference type="EMBL" id="AJAK01000017">
    <property type="protein sequence ID" value="EOH76601.1"/>
    <property type="molecule type" value="Genomic_DNA"/>
</dbReference>
<dbReference type="HAMAP" id="MF_01161">
    <property type="entry name" value="tRNA_Ile_lys_synt"/>
    <property type="match status" value="1"/>
</dbReference>
<dbReference type="GO" id="GO:0005737">
    <property type="term" value="C:cytoplasm"/>
    <property type="evidence" value="ECO:0007669"/>
    <property type="project" value="UniProtKB-SubCell"/>
</dbReference>
<dbReference type="Pfam" id="PF01171">
    <property type="entry name" value="ATP_bind_3"/>
    <property type="match status" value="1"/>
</dbReference>
<dbReference type="GeneID" id="79786655"/>
<dbReference type="CDD" id="cd01992">
    <property type="entry name" value="TilS_N"/>
    <property type="match status" value="1"/>
</dbReference>
<dbReference type="SMART" id="SM00977">
    <property type="entry name" value="TilS_C"/>
    <property type="match status" value="1"/>
</dbReference>
<comment type="caution">
    <text evidence="8">Lacks conserved residue(s) required for the propagation of feature annotation.</text>
</comment>
<dbReference type="InterPro" id="IPR014729">
    <property type="entry name" value="Rossmann-like_a/b/a_fold"/>
</dbReference>
<proteinExistence type="inferred from homology"/>
<evidence type="ECO:0000256" key="4">
    <source>
        <dbReference type="ARBA" id="ARBA00022694"/>
    </source>
</evidence>
<keyword evidence="2 8" id="KW-0963">Cytoplasm</keyword>
<dbReference type="PATRIC" id="fig|1158601.3.peg.2236"/>
<sequence length="444" mass="51872">MEQAFFRENPELVTSKKILLAVSTGVDSMVLLHLLEQLGATIGVAHVNHQLRAESKAEAAFLRDYCEERKLPFYLKVWEQPVKKNIEAEARKVRYNFFDTIMSEEKYDLLLTAHHGDDQLETLLMRLTRGGSFAGHSGIARLQKFSTGILLRPLLPFSKEKIYSYAEKKRLTYFEDATNSSQEYFRNRIRQNVVPELKKENSQVLEHAQQFHQQLIWANQLIDQSLKENLRNIEFDGRRWSFSHEILPAETGARYYFLSAFFQQTAEQTTFIISQRQLFALLDQIQHSGSQWIMDLGDNWQFARRYQQFVLEKKAKVDKGVFRLSENERCSLSDGTTIALKKSDLTLENEVYQVPLPLEVKLPLTIRRRQSGDRIRLTETLTKRVSRYFIDKKVSAEKREQAWIVEDSTGEILALLPFVNSYLSITTETDRIHYILDYRLQVSK</sequence>
<comment type="catalytic activity">
    <reaction evidence="7 8">
        <text>cytidine(34) in tRNA(Ile2) + L-lysine + ATP = lysidine(34) in tRNA(Ile2) + AMP + diphosphate + H(+)</text>
        <dbReference type="Rhea" id="RHEA:43744"/>
        <dbReference type="Rhea" id="RHEA-COMP:10625"/>
        <dbReference type="Rhea" id="RHEA-COMP:10670"/>
        <dbReference type="ChEBI" id="CHEBI:15378"/>
        <dbReference type="ChEBI" id="CHEBI:30616"/>
        <dbReference type="ChEBI" id="CHEBI:32551"/>
        <dbReference type="ChEBI" id="CHEBI:33019"/>
        <dbReference type="ChEBI" id="CHEBI:82748"/>
        <dbReference type="ChEBI" id="CHEBI:83665"/>
        <dbReference type="ChEBI" id="CHEBI:456215"/>
        <dbReference type="EC" id="6.3.4.19"/>
    </reaction>
</comment>
<evidence type="ECO:0000256" key="8">
    <source>
        <dbReference type="HAMAP-Rule" id="MF_01161"/>
    </source>
</evidence>
<dbReference type="Proteomes" id="UP000014148">
    <property type="component" value="Unassembled WGS sequence"/>
</dbReference>
<organism evidence="10 12">
    <name type="scientific">Enterococcus malodoratus ATCC 43197</name>
    <dbReference type="NCBI Taxonomy" id="1158601"/>
    <lineage>
        <taxon>Bacteria</taxon>
        <taxon>Bacillati</taxon>
        <taxon>Bacillota</taxon>
        <taxon>Bacilli</taxon>
        <taxon>Lactobacillales</taxon>
        <taxon>Enterococcaceae</taxon>
        <taxon>Enterococcus</taxon>
    </lineage>
</organism>
<dbReference type="OrthoDB" id="9807403at2"/>
<dbReference type="GO" id="GO:0006400">
    <property type="term" value="P:tRNA modification"/>
    <property type="evidence" value="ECO:0007669"/>
    <property type="project" value="UniProtKB-UniRule"/>
</dbReference>
<evidence type="ECO:0000313" key="11">
    <source>
        <dbReference type="EMBL" id="EOT63698.1"/>
    </source>
</evidence>
<reference evidence="11 13" key="2">
    <citation type="submission" date="2013-03" db="EMBL/GenBank/DDBJ databases">
        <title>The Genome Sequence of Enterococcus malodoratus ATCC_43197 (PacBio/Illumina hybrid assembly).</title>
        <authorList>
            <consortium name="The Broad Institute Genomics Platform"/>
            <consortium name="The Broad Institute Genome Sequencing Center for Infectious Disease"/>
            <person name="Earl A."/>
            <person name="Russ C."/>
            <person name="Gilmore M."/>
            <person name="Surin D."/>
            <person name="Walker B."/>
            <person name="Young S."/>
            <person name="Zeng Q."/>
            <person name="Gargeya S."/>
            <person name="Fitzgerald M."/>
            <person name="Haas B."/>
            <person name="Abouelleil A."/>
            <person name="Allen A.W."/>
            <person name="Alvarado L."/>
            <person name="Arachchi H.M."/>
            <person name="Berlin A.M."/>
            <person name="Chapman S.B."/>
            <person name="Gainer-Dewar J."/>
            <person name="Goldberg J."/>
            <person name="Griggs A."/>
            <person name="Gujja S."/>
            <person name="Hansen M."/>
            <person name="Howarth C."/>
            <person name="Imamovic A."/>
            <person name="Ireland A."/>
            <person name="Larimer J."/>
            <person name="McCowan C."/>
            <person name="Murphy C."/>
            <person name="Pearson M."/>
            <person name="Poon T.W."/>
            <person name="Priest M."/>
            <person name="Roberts A."/>
            <person name="Saif S."/>
            <person name="Shea T."/>
            <person name="Sisk P."/>
            <person name="Sykes S."/>
            <person name="Wortman J."/>
            <person name="Nusbaum C."/>
            <person name="Birren B."/>
        </authorList>
    </citation>
    <scope>NUCLEOTIDE SEQUENCE [LARGE SCALE GENOMIC DNA]</scope>
    <source>
        <strain evidence="11 13">ATCC 43197</strain>
    </source>
</reference>
<evidence type="ECO:0000313" key="10">
    <source>
        <dbReference type="EMBL" id="EOH76601.1"/>
    </source>
</evidence>
<keyword evidence="3 8" id="KW-0436">Ligase</keyword>
<evidence type="ECO:0000313" key="12">
    <source>
        <dbReference type="Proteomes" id="UP000013783"/>
    </source>
</evidence>
<comment type="subcellular location">
    <subcellularLocation>
        <location evidence="1 8">Cytoplasm</location>
    </subcellularLocation>
</comment>
<dbReference type="InterPro" id="IPR011063">
    <property type="entry name" value="TilS/TtcA_N"/>
</dbReference>
<name>R2R7K2_9ENTE</name>
<keyword evidence="6" id="KW-0067">ATP-binding</keyword>
<dbReference type="SUPFAM" id="SSF56037">
    <property type="entry name" value="PheT/TilS domain"/>
    <property type="match status" value="1"/>
</dbReference>
<evidence type="ECO:0000256" key="2">
    <source>
        <dbReference type="ARBA" id="ARBA00022490"/>
    </source>
</evidence>
<comment type="caution">
    <text evidence="10">The sequence shown here is derived from an EMBL/GenBank/DDBJ whole genome shotgun (WGS) entry which is preliminary data.</text>
</comment>
<dbReference type="EMBL" id="ASWA01000005">
    <property type="protein sequence ID" value="EOT63698.1"/>
    <property type="molecule type" value="Genomic_DNA"/>
</dbReference>
<evidence type="ECO:0000256" key="7">
    <source>
        <dbReference type="ARBA" id="ARBA00048539"/>
    </source>
</evidence>
<evidence type="ECO:0000256" key="5">
    <source>
        <dbReference type="ARBA" id="ARBA00022741"/>
    </source>
</evidence>
<evidence type="ECO:0000256" key="1">
    <source>
        <dbReference type="ARBA" id="ARBA00004496"/>
    </source>
</evidence>
<dbReference type="STRING" id="71451.RV07_GL001978"/>
<evidence type="ECO:0000313" key="13">
    <source>
        <dbReference type="Proteomes" id="UP000014148"/>
    </source>
</evidence>
<dbReference type="AlphaFoldDB" id="R2R7K2"/>
<comment type="similarity">
    <text evidence="8">Belongs to the tRNA(Ile)-lysidine synthase family.</text>
</comment>
<dbReference type="NCBIfam" id="TIGR02432">
    <property type="entry name" value="lysidine_TilS_N"/>
    <property type="match status" value="1"/>
</dbReference>
<dbReference type="Gene3D" id="3.40.50.620">
    <property type="entry name" value="HUPs"/>
    <property type="match status" value="1"/>
</dbReference>
<dbReference type="NCBIfam" id="TIGR02433">
    <property type="entry name" value="lysidine_TilS_C"/>
    <property type="match status" value="1"/>
</dbReference>
<dbReference type="eggNOG" id="COG0037">
    <property type="taxonomic scope" value="Bacteria"/>
</dbReference>
<keyword evidence="13" id="KW-1185">Reference proteome</keyword>
<dbReference type="PANTHER" id="PTHR43033:SF1">
    <property type="entry name" value="TRNA(ILE)-LYSIDINE SYNTHASE-RELATED"/>
    <property type="match status" value="1"/>
</dbReference>
<dbReference type="SUPFAM" id="SSF52402">
    <property type="entry name" value="Adenine nucleotide alpha hydrolases-like"/>
    <property type="match status" value="1"/>
</dbReference>
<protein>
    <recommendedName>
        <fullName evidence="8">tRNA(Ile)-lysidine synthase</fullName>
        <ecNumber evidence="8">6.3.4.19</ecNumber>
    </recommendedName>
    <alternativeName>
        <fullName evidence="8">tRNA(Ile)-2-lysyl-cytidine synthase</fullName>
    </alternativeName>
    <alternativeName>
        <fullName evidence="8">tRNA(Ile)-lysidine synthetase</fullName>
    </alternativeName>
</protein>
<keyword evidence="4 8" id="KW-0819">tRNA processing</keyword>
<accession>R2R7K2</accession>
<feature type="domain" description="Lysidine-tRNA(Ile) synthetase C-terminal" evidence="9">
    <location>
        <begin position="364"/>
        <end position="442"/>
    </location>
</feature>
<reference evidence="10 12" key="1">
    <citation type="submission" date="2013-02" db="EMBL/GenBank/DDBJ databases">
        <title>The Genome Sequence of Enterococcus malodoratus ATCC_43197.</title>
        <authorList>
            <consortium name="The Broad Institute Genome Sequencing Platform"/>
            <consortium name="The Broad Institute Genome Sequencing Center for Infectious Disease"/>
            <person name="Earl A.M."/>
            <person name="Gilmore M.S."/>
            <person name="Lebreton F."/>
            <person name="Walker B."/>
            <person name="Young S.K."/>
            <person name="Zeng Q."/>
            <person name="Gargeya S."/>
            <person name="Fitzgerald M."/>
            <person name="Haas B."/>
            <person name="Abouelleil A."/>
            <person name="Alvarado L."/>
            <person name="Arachchi H.M."/>
            <person name="Berlin A.M."/>
            <person name="Chapman S.B."/>
            <person name="Dewar J."/>
            <person name="Goldberg J."/>
            <person name="Griggs A."/>
            <person name="Gujja S."/>
            <person name="Hansen M."/>
            <person name="Howarth C."/>
            <person name="Imamovic A."/>
            <person name="Larimer J."/>
            <person name="McCowan C."/>
            <person name="Murphy C."/>
            <person name="Neiman D."/>
            <person name="Pearson M."/>
            <person name="Priest M."/>
            <person name="Roberts A."/>
            <person name="Saif S."/>
            <person name="Shea T."/>
            <person name="Sisk P."/>
            <person name="Sykes S."/>
            <person name="Wortman J."/>
            <person name="Nusbaum C."/>
            <person name="Birren B."/>
        </authorList>
    </citation>
    <scope>NUCLEOTIDE SEQUENCE [LARGE SCALE GENOMIC DNA]</scope>
    <source>
        <strain evidence="10 12">ATCC 43197</strain>
    </source>
</reference>
<dbReference type="EC" id="6.3.4.19" evidence="8"/>
<keyword evidence="5" id="KW-0547">Nucleotide-binding</keyword>
<dbReference type="Proteomes" id="UP000013783">
    <property type="component" value="Unassembled WGS sequence"/>
</dbReference>
<dbReference type="InterPro" id="IPR012796">
    <property type="entry name" value="Lysidine-tRNA-synth_C"/>
</dbReference>